<dbReference type="InterPro" id="IPR036390">
    <property type="entry name" value="WH_DNA-bd_sf"/>
</dbReference>
<accession>A0ABX3IGY9</accession>
<organism evidence="1 2">
    <name type="scientific">Thermosipho affectus</name>
    <dbReference type="NCBI Taxonomy" id="660294"/>
    <lineage>
        <taxon>Bacteria</taxon>
        <taxon>Thermotogati</taxon>
        <taxon>Thermotogota</taxon>
        <taxon>Thermotogae</taxon>
        <taxon>Thermotogales</taxon>
        <taxon>Fervidobacteriaceae</taxon>
        <taxon>Thermosipho</taxon>
    </lineage>
</organism>
<dbReference type="InterPro" id="IPR036388">
    <property type="entry name" value="WH-like_DNA-bd_sf"/>
</dbReference>
<dbReference type="Proteomes" id="UP000242616">
    <property type="component" value="Unassembled WGS sequence"/>
</dbReference>
<evidence type="ECO:0000313" key="1">
    <source>
        <dbReference type="EMBL" id="ONN27096.1"/>
    </source>
</evidence>
<comment type="caution">
    <text evidence="1">The sequence shown here is derived from an EMBL/GenBank/DDBJ whole genome shotgun (WGS) entry which is preliminary data.</text>
</comment>
<sequence length="177" mass="20378">MNELLKILSSPQLFEVLNFLKDHSNKNPSSIAKELGFHTFTVQRYLEILEKFGIVSSKVERKIGRPSKKYRYCGGKVTIDFDEILKVFELKSKKIRERESKARYNYDLKKETINGVVKNGKIIKLSDVEGRVLFLVPPIDSTGILISKIVEKLNFPEFDILFAINNLVLMDIVEVVK</sequence>
<dbReference type="SUPFAM" id="SSF46785">
    <property type="entry name" value="Winged helix' DNA-binding domain"/>
    <property type="match status" value="1"/>
</dbReference>
<name>A0ABX3IGY9_9BACT</name>
<dbReference type="Gene3D" id="1.10.10.10">
    <property type="entry name" value="Winged helix-like DNA-binding domain superfamily/Winged helix DNA-binding domain"/>
    <property type="match status" value="1"/>
</dbReference>
<proteinExistence type="predicted"/>
<dbReference type="EMBL" id="LBFC01000018">
    <property type="protein sequence ID" value="ONN27096.1"/>
    <property type="molecule type" value="Genomic_DNA"/>
</dbReference>
<reference evidence="1 2" key="1">
    <citation type="submission" date="2015-06" db="EMBL/GenBank/DDBJ databases">
        <title>Genome sequencing of Thermotogales isolates from hydrothermal vents.</title>
        <authorList>
            <person name="Haverkamp T.H."/>
            <person name="Kublanov I.V."/>
            <person name="Nesbo C.L."/>
        </authorList>
    </citation>
    <scope>NUCLEOTIDE SEQUENCE [LARGE SCALE GENOMIC DNA]</scope>
    <source>
        <strain evidence="2">ik275mar</strain>
    </source>
</reference>
<evidence type="ECO:0000313" key="2">
    <source>
        <dbReference type="Proteomes" id="UP000242616"/>
    </source>
</evidence>
<protein>
    <submittedName>
        <fullName evidence="1">Transcriptional regulator</fullName>
    </submittedName>
</protein>
<gene>
    <name evidence="1" type="ORF">XJ44_04705</name>
</gene>
<keyword evidence="2" id="KW-1185">Reference proteome</keyword>